<dbReference type="Pfam" id="PF16691">
    <property type="entry name" value="DUF5062"/>
    <property type="match status" value="1"/>
</dbReference>
<evidence type="ECO:0000313" key="2">
    <source>
        <dbReference type="Proteomes" id="UP000245362"/>
    </source>
</evidence>
<dbReference type="RefSeq" id="WP_109319819.1">
    <property type="nucleotide sequence ID" value="NZ_QFWT01000005.1"/>
</dbReference>
<protein>
    <submittedName>
        <fullName evidence="1">DUF5062 domain-containing protein</fullName>
    </submittedName>
</protein>
<dbReference type="InterPro" id="IPR038316">
    <property type="entry name" value="DUF5062_sf"/>
</dbReference>
<dbReference type="AlphaFoldDB" id="A0A2U3B911"/>
<dbReference type="Proteomes" id="UP000245362">
    <property type="component" value="Unassembled WGS sequence"/>
</dbReference>
<keyword evidence="2" id="KW-1185">Reference proteome</keyword>
<gene>
    <name evidence="1" type="ORF">DI392_10250</name>
</gene>
<reference evidence="1 2" key="1">
    <citation type="submission" date="2018-05" db="EMBL/GenBank/DDBJ databases">
        <title>Vibrio limimaris sp. nov., isolated from marine sediment.</title>
        <authorList>
            <person name="Li C.-M."/>
        </authorList>
    </citation>
    <scope>NUCLEOTIDE SEQUENCE [LARGE SCALE GENOMIC DNA]</scope>
    <source>
        <strain evidence="1 2">E4404</strain>
    </source>
</reference>
<name>A0A2U3B911_9VIBR</name>
<sequence length="88" mass="9858">MSKTAKINNEDKLFKKALEVGCKMAEMQGFPLTNKNTSPAIKAKAVYLFLVEVNQITPLPADKLDGKNIKKRLALWIHHALPDDDPLK</sequence>
<proteinExistence type="predicted"/>
<organism evidence="1 2">
    <name type="scientific">Vibrio albus</name>
    <dbReference type="NCBI Taxonomy" id="2200953"/>
    <lineage>
        <taxon>Bacteria</taxon>
        <taxon>Pseudomonadati</taxon>
        <taxon>Pseudomonadota</taxon>
        <taxon>Gammaproteobacteria</taxon>
        <taxon>Vibrionales</taxon>
        <taxon>Vibrionaceae</taxon>
        <taxon>Vibrio</taxon>
    </lineage>
</organism>
<dbReference type="EMBL" id="QFWT01000005">
    <property type="protein sequence ID" value="PWI33235.1"/>
    <property type="molecule type" value="Genomic_DNA"/>
</dbReference>
<accession>A0A2U3B911</accession>
<dbReference type="OrthoDB" id="8547747at2"/>
<comment type="caution">
    <text evidence="1">The sequence shown here is derived from an EMBL/GenBank/DDBJ whole genome shotgun (WGS) entry which is preliminary data.</text>
</comment>
<dbReference type="Gene3D" id="1.20.120.1930">
    <property type="entry name" value="Uncharacterised protein PF16691, DUF5062"/>
    <property type="match status" value="1"/>
</dbReference>
<dbReference type="InterPro" id="IPR032036">
    <property type="entry name" value="DUF5062"/>
</dbReference>
<evidence type="ECO:0000313" key="1">
    <source>
        <dbReference type="EMBL" id="PWI33235.1"/>
    </source>
</evidence>